<keyword evidence="1" id="KW-0812">Transmembrane</keyword>
<dbReference type="Proteomes" id="UP000535437">
    <property type="component" value="Unassembled WGS sequence"/>
</dbReference>
<dbReference type="AlphaFoldDB" id="A0A7Z0GP12"/>
<proteinExistence type="predicted"/>
<evidence type="ECO:0000313" key="2">
    <source>
        <dbReference type="EMBL" id="NYJ79532.1"/>
    </source>
</evidence>
<keyword evidence="1" id="KW-0472">Membrane</keyword>
<reference evidence="2 3" key="1">
    <citation type="submission" date="2020-07" db="EMBL/GenBank/DDBJ databases">
        <title>Sequencing the genomes of 1000 actinobacteria strains.</title>
        <authorList>
            <person name="Klenk H.-P."/>
        </authorList>
    </citation>
    <scope>NUCLEOTIDE SEQUENCE [LARGE SCALE GENOMIC DNA]</scope>
    <source>
        <strain evidence="2 3">DSM 15475</strain>
    </source>
</reference>
<comment type="caution">
    <text evidence="2">The sequence shown here is derived from an EMBL/GenBank/DDBJ whole genome shotgun (WGS) entry which is preliminary data.</text>
</comment>
<keyword evidence="3" id="KW-1185">Reference proteome</keyword>
<keyword evidence="1" id="KW-1133">Transmembrane helix</keyword>
<protein>
    <submittedName>
        <fullName evidence="2">Uncharacterized protein</fullName>
    </submittedName>
</protein>
<organism evidence="2 3">
    <name type="scientific">Nesterenkonia xinjiangensis</name>
    <dbReference type="NCBI Taxonomy" id="225327"/>
    <lineage>
        <taxon>Bacteria</taxon>
        <taxon>Bacillati</taxon>
        <taxon>Actinomycetota</taxon>
        <taxon>Actinomycetes</taxon>
        <taxon>Micrococcales</taxon>
        <taxon>Micrococcaceae</taxon>
        <taxon>Nesterenkonia</taxon>
    </lineage>
</organism>
<dbReference type="RefSeq" id="WP_179542736.1">
    <property type="nucleotide sequence ID" value="NZ_BAAALL010000007.1"/>
</dbReference>
<feature type="transmembrane region" description="Helical" evidence="1">
    <location>
        <begin position="25"/>
        <end position="46"/>
    </location>
</feature>
<dbReference type="EMBL" id="JACCFY010000001">
    <property type="protein sequence ID" value="NYJ79532.1"/>
    <property type="molecule type" value="Genomic_DNA"/>
</dbReference>
<evidence type="ECO:0000256" key="1">
    <source>
        <dbReference type="SAM" id="Phobius"/>
    </source>
</evidence>
<accession>A0A7Z0GP12</accession>
<gene>
    <name evidence="2" type="ORF">HNR09_002943</name>
</gene>
<sequence>MLNLPFAAPVLAAEGEEEIALFMPAEWFGIIMFIVLMLLLLTTVAFSSKSKSPAAREHEDH</sequence>
<name>A0A7Z0GP12_9MICC</name>
<evidence type="ECO:0000313" key="3">
    <source>
        <dbReference type="Proteomes" id="UP000535437"/>
    </source>
</evidence>